<dbReference type="InterPro" id="IPR035446">
    <property type="entry name" value="SLSG/EP1"/>
</dbReference>
<keyword evidence="6" id="KW-1185">Reference proteome</keyword>
<sequence>MSSSNTLLSSLAFLLLLIQTLVSISHATVPASATFKYVNEGDFGDYIVEYDANYRTLDTFTYPFQLCFYNTTPNTYYLGLRVGTVRSTSLMRWVYDFNRGNPVHEKATFSLGTDGNLVLADADGRVAWQSGTANKGVVGFQLMSTGNMVLYDAKGQFLWQSFDRPTDTILVGQSLLPGSKLVSRTSPQQNTNGPYSFVLENTRFAMYYQPKTSPKPQLYYESSSRLQYGNGSLESMTLYVNSDNEIMLVFKVAKSTNVDGLFLGKKLRYNATITYLRLGIDGTLKAFTYDQEADIQAWSETFDLFTNFDVGTCQLPEKCGKFGLCDKGQCVACPSPNGLLGWSEKCKPPKLTSSSCDAKKVKYYKIVGVDHFVTKYTKGDGPMKEGDCSKKCTLDCKCAGYFYQQDKSMCWIAYDLMTLTKVADKKHLGYIKI</sequence>
<dbReference type="PANTHER" id="PTHR32444">
    <property type="entry name" value="BULB-TYPE LECTIN DOMAIN-CONTAINING PROTEIN"/>
    <property type="match status" value="1"/>
</dbReference>
<dbReference type="Proteomes" id="UP001454036">
    <property type="component" value="Unassembled WGS sequence"/>
</dbReference>
<dbReference type="PANTHER" id="PTHR32444:SF10">
    <property type="entry name" value="CURCULIN-LIKE (MANNOSE-BINDING) LECTIN FAMILY PROTEIN-RELATED"/>
    <property type="match status" value="1"/>
</dbReference>
<dbReference type="InterPro" id="IPR001480">
    <property type="entry name" value="Bulb-type_lectin_dom"/>
</dbReference>
<dbReference type="PROSITE" id="PS50927">
    <property type="entry name" value="BULB_LECTIN"/>
    <property type="match status" value="1"/>
</dbReference>
<protein>
    <recommendedName>
        <fullName evidence="4">Bulb-type lectin domain-containing protein</fullName>
    </recommendedName>
</protein>
<evidence type="ECO:0000256" key="3">
    <source>
        <dbReference type="SAM" id="SignalP"/>
    </source>
</evidence>
<dbReference type="AlphaFoldDB" id="A0AAV3RZR4"/>
<dbReference type="CDD" id="cd00028">
    <property type="entry name" value="B_lectin"/>
    <property type="match status" value="1"/>
</dbReference>
<dbReference type="InterPro" id="IPR036426">
    <property type="entry name" value="Bulb-type_lectin_dom_sf"/>
</dbReference>
<evidence type="ECO:0000259" key="4">
    <source>
        <dbReference type="PROSITE" id="PS50927"/>
    </source>
</evidence>
<proteinExistence type="predicted"/>
<dbReference type="Gene3D" id="2.90.10.10">
    <property type="entry name" value="Bulb-type lectin domain"/>
    <property type="match status" value="1"/>
</dbReference>
<evidence type="ECO:0000256" key="1">
    <source>
        <dbReference type="ARBA" id="ARBA00022729"/>
    </source>
</evidence>
<organism evidence="5 6">
    <name type="scientific">Lithospermum erythrorhizon</name>
    <name type="common">Purple gromwell</name>
    <name type="synonym">Lithospermum officinale var. erythrorhizon</name>
    <dbReference type="NCBI Taxonomy" id="34254"/>
    <lineage>
        <taxon>Eukaryota</taxon>
        <taxon>Viridiplantae</taxon>
        <taxon>Streptophyta</taxon>
        <taxon>Embryophyta</taxon>
        <taxon>Tracheophyta</taxon>
        <taxon>Spermatophyta</taxon>
        <taxon>Magnoliopsida</taxon>
        <taxon>eudicotyledons</taxon>
        <taxon>Gunneridae</taxon>
        <taxon>Pentapetalae</taxon>
        <taxon>asterids</taxon>
        <taxon>lamiids</taxon>
        <taxon>Boraginales</taxon>
        <taxon>Boraginaceae</taxon>
        <taxon>Boraginoideae</taxon>
        <taxon>Lithospermeae</taxon>
        <taxon>Lithospermum</taxon>
    </lineage>
</organism>
<name>A0AAV3RZR4_LITER</name>
<comment type="caution">
    <text evidence="5">The sequence shown here is derived from an EMBL/GenBank/DDBJ whole genome shotgun (WGS) entry which is preliminary data.</text>
</comment>
<evidence type="ECO:0000313" key="5">
    <source>
        <dbReference type="EMBL" id="GAA0187228.1"/>
    </source>
</evidence>
<keyword evidence="2" id="KW-0325">Glycoprotein</keyword>
<dbReference type="GO" id="GO:0009505">
    <property type="term" value="C:plant-type cell wall"/>
    <property type="evidence" value="ECO:0007669"/>
    <property type="project" value="TreeGrafter"/>
</dbReference>
<feature type="domain" description="Bulb-type lectin" evidence="4">
    <location>
        <begin position="45"/>
        <end position="163"/>
    </location>
</feature>
<evidence type="ECO:0000256" key="2">
    <source>
        <dbReference type="ARBA" id="ARBA00023180"/>
    </source>
</evidence>
<dbReference type="EMBL" id="BAABME010014501">
    <property type="protein sequence ID" value="GAA0187228.1"/>
    <property type="molecule type" value="Genomic_DNA"/>
</dbReference>
<feature type="signal peptide" evidence="3">
    <location>
        <begin position="1"/>
        <end position="27"/>
    </location>
</feature>
<dbReference type="SUPFAM" id="SSF51110">
    <property type="entry name" value="alpha-D-mannose-specific plant lectins"/>
    <property type="match status" value="1"/>
</dbReference>
<reference evidence="5 6" key="1">
    <citation type="submission" date="2024-01" db="EMBL/GenBank/DDBJ databases">
        <title>The complete chloroplast genome sequence of Lithospermum erythrorhizon: insights into the phylogenetic relationship among Boraginaceae species and the maternal lineages of purple gromwells.</title>
        <authorList>
            <person name="Okada T."/>
            <person name="Watanabe K."/>
        </authorList>
    </citation>
    <scope>NUCLEOTIDE SEQUENCE [LARGE SCALE GENOMIC DNA]</scope>
</reference>
<keyword evidence="1 3" id="KW-0732">Signal</keyword>
<feature type="chain" id="PRO_5043921042" description="Bulb-type lectin domain-containing protein" evidence="3">
    <location>
        <begin position="28"/>
        <end position="433"/>
    </location>
</feature>
<dbReference type="SMART" id="SM00108">
    <property type="entry name" value="B_lectin"/>
    <property type="match status" value="1"/>
</dbReference>
<accession>A0AAV3RZR4</accession>
<dbReference type="PIRSF" id="PIRSF002686">
    <property type="entry name" value="SLG"/>
    <property type="match status" value="1"/>
</dbReference>
<gene>
    <name evidence="5" type="ORF">LIER_34516</name>
</gene>
<dbReference type="Pfam" id="PF01453">
    <property type="entry name" value="B_lectin"/>
    <property type="match status" value="1"/>
</dbReference>
<evidence type="ECO:0000313" key="6">
    <source>
        <dbReference type="Proteomes" id="UP001454036"/>
    </source>
</evidence>